<comment type="caution">
    <text evidence="1">The sequence shown here is derived from an EMBL/GenBank/DDBJ whole genome shotgun (WGS) entry which is preliminary data.</text>
</comment>
<reference evidence="1" key="1">
    <citation type="journal article" date="2015" name="Nature">
        <title>Complex archaea that bridge the gap between prokaryotes and eukaryotes.</title>
        <authorList>
            <person name="Spang A."/>
            <person name="Saw J.H."/>
            <person name="Jorgensen S.L."/>
            <person name="Zaremba-Niedzwiedzka K."/>
            <person name="Martijn J."/>
            <person name="Lind A.E."/>
            <person name="van Eijk R."/>
            <person name="Schleper C."/>
            <person name="Guy L."/>
            <person name="Ettema T.J."/>
        </authorList>
    </citation>
    <scope>NUCLEOTIDE SEQUENCE</scope>
</reference>
<protein>
    <submittedName>
        <fullName evidence="1">Uncharacterized protein</fullName>
    </submittedName>
</protein>
<proteinExistence type="predicted"/>
<accession>A0A0F9NP26</accession>
<organism evidence="1">
    <name type="scientific">marine sediment metagenome</name>
    <dbReference type="NCBI Taxonomy" id="412755"/>
    <lineage>
        <taxon>unclassified sequences</taxon>
        <taxon>metagenomes</taxon>
        <taxon>ecological metagenomes</taxon>
    </lineage>
</organism>
<sequence length="66" mass="7762">MTSNLKEEIIDLIKKLPEDATIDDIMYHLYVKKKILAGIKDLDQGKVIPHEKVMENAKERLEQWLK</sequence>
<name>A0A0F9NP26_9ZZZZ</name>
<evidence type="ECO:0000313" key="1">
    <source>
        <dbReference type="EMBL" id="KKM90575.1"/>
    </source>
</evidence>
<dbReference type="EMBL" id="LAZR01006654">
    <property type="protein sequence ID" value="KKM90575.1"/>
    <property type="molecule type" value="Genomic_DNA"/>
</dbReference>
<gene>
    <name evidence="1" type="ORF">LCGC14_1237300</name>
</gene>
<dbReference type="AlphaFoldDB" id="A0A0F9NP26"/>